<dbReference type="EMBL" id="CP120863">
    <property type="protein sequence ID" value="WFE88361.1"/>
    <property type="molecule type" value="Genomic_DNA"/>
</dbReference>
<evidence type="ECO:0000313" key="4">
    <source>
        <dbReference type="Proteomes" id="UP001209803"/>
    </source>
</evidence>
<dbReference type="PANTHER" id="PTHR36919">
    <property type="entry name" value="BLR1215 PROTEIN"/>
    <property type="match status" value="1"/>
</dbReference>
<gene>
    <name evidence="3" type="ORF">K1718_19645</name>
</gene>
<dbReference type="InterPro" id="IPR019223">
    <property type="entry name" value="DUF2147"/>
</dbReference>
<name>A0ABY8EYZ0_9HYPH</name>
<reference evidence="3 4" key="1">
    <citation type="submission" date="2023-03" db="EMBL/GenBank/DDBJ databases">
        <title>Roseibium porphyridii sp. nov. and Roseibium rhodosorbium sp. nov. isolated from marine algae, Porphyridium cruentum and Rhodosorus marinus, respectively.</title>
        <authorList>
            <person name="Lee M.W."/>
            <person name="Choi B.J."/>
            <person name="Lee J.K."/>
            <person name="Choi D.G."/>
            <person name="Baek J.H."/>
            <person name="Bayburt H."/>
            <person name="Kim J.M."/>
            <person name="Han D.M."/>
            <person name="Kim K.H."/>
            <person name="Jeon C.O."/>
        </authorList>
    </citation>
    <scope>NUCLEOTIDE SEQUENCE [LARGE SCALE GENOMIC DNA]</scope>
    <source>
        <strain evidence="3 4">KMA01</strain>
    </source>
</reference>
<accession>A0ABY8EYZ0</accession>
<dbReference type="Gene3D" id="2.40.128.520">
    <property type="match status" value="1"/>
</dbReference>
<dbReference type="PANTHER" id="PTHR36919:SF2">
    <property type="entry name" value="BLL6627 PROTEIN"/>
    <property type="match status" value="1"/>
</dbReference>
<organism evidence="3 4">
    <name type="scientific">Roseibium porphyridii</name>
    <dbReference type="NCBI Taxonomy" id="2866279"/>
    <lineage>
        <taxon>Bacteria</taxon>
        <taxon>Pseudomonadati</taxon>
        <taxon>Pseudomonadota</taxon>
        <taxon>Alphaproteobacteria</taxon>
        <taxon>Hyphomicrobiales</taxon>
        <taxon>Stappiaceae</taxon>
        <taxon>Roseibium</taxon>
    </lineage>
</organism>
<feature type="domain" description="DUF2147" evidence="2">
    <location>
        <begin position="41"/>
        <end position="153"/>
    </location>
</feature>
<feature type="chain" id="PRO_5047195075" evidence="1">
    <location>
        <begin position="36"/>
        <end position="156"/>
    </location>
</feature>
<keyword evidence="4" id="KW-1185">Reference proteome</keyword>
<dbReference type="Proteomes" id="UP001209803">
    <property type="component" value="Chromosome"/>
</dbReference>
<feature type="signal peptide" evidence="1">
    <location>
        <begin position="1"/>
        <end position="35"/>
    </location>
</feature>
<evidence type="ECO:0000313" key="3">
    <source>
        <dbReference type="EMBL" id="WFE88361.1"/>
    </source>
</evidence>
<evidence type="ECO:0000256" key="1">
    <source>
        <dbReference type="SAM" id="SignalP"/>
    </source>
</evidence>
<keyword evidence="1" id="KW-0732">Signal</keyword>
<evidence type="ECO:0000259" key="2">
    <source>
        <dbReference type="Pfam" id="PF09917"/>
    </source>
</evidence>
<dbReference type="Pfam" id="PF09917">
    <property type="entry name" value="DUF2147"/>
    <property type="match status" value="1"/>
</dbReference>
<proteinExistence type="predicted"/>
<protein>
    <submittedName>
        <fullName evidence="3">DUF2147 domain-containing protein</fullName>
    </submittedName>
</protein>
<sequence length="156" mass="17138">MTSFLFFNLLRFPCRAAFGIAIPVLLLLAAPPATAAPDISGNWKTPAGAIINISTCGSAPCGKIVRFTPPKGYTMKNTPDLKNRDASKRGRKILGLKVLWRMKSQSNAWKGRVYDPRRGFSANATIRKKGGSALEVQGCVRVVFNVCEKEVWRKVN</sequence>
<dbReference type="RefSeq" id="WP_152502570.1">
    <property type="nucleotide sequence ID" value="NZ_CP120863.1"/>
</dbReference>